<sequence>MLNICQHENQSLSALLDEATVCVLLRALEIPPGIKRTLRLELIEIGKPERSETDPRDHEGDPDKRSESD</sequence>
<dbReference type="AlphaFoldDB" id="A0A3S5FBK7"/>
<evidence type="ECO:0000313" key="3">
    <source>
        <dbReference type="Proteomes" id="UP000784294"/>
    </source>
</evidence>
<feature type="region of interest" description="Disordered" evidence="1">
    <location>
        <begin position="44"/>
        <end position="69"/>
    </location>
</feature>
<dbReference type="EMBL" id="CAAALY010000385">
    <property type="protein sequence ID" value="VEL06778.1"/>
    <property type="molecule type" value="Genomic_DNA"/>
</dbReference>
<organism evidence="2 3">
    <name type="scientific">Protopolystoma xenopodis</name>
    <dbReference type="NCBI Taxonomy" id="117903"/>
    <lineage>
        <taxon>Eukaryota</taxon>
        <taxon>Metazoa</taxon>
        <taxon>Spiralia</taxon>
        <taxon>Lophotrochozoa</taxon>
        <taxon>Platyhelminthes</taxon>
        <taxon>Monogenea</taxon>
        <taxon>Polyopisthocotylea</taxon>
        <taxon>Polystomatidea</taxon>
        <taxon>Polystomatidae</taxon>
        <taxon>Protopolystoma</taxon>
    </lineage>
</organism>
<dbReference type="Proteomes" id="UP000784294">
    <property type="component" value="Unassembled WGS sequence"/>
</dbReference>
<accession>A0A3S5FBK7</accession>
<protein>
    <submittedName>
        <fullName evidence="2">Uncharacterized protein</fullName>
    </submittedName>
</protein>
<comment type="caution">
    <text evidence="2">The sequence shown here is derived from an EMBL/GenBank/DDBJ whole genome shotgun (WGS) entry which is preliminary data.</text>
</comment>
<reference evidence="2" key="1">
    <citation type="submission" date="2018-11" db="EMBL/GenBank/DDBJ databases">
        <authorList>
            <consortium name="Pathogen Informatics"/>
        </authorList>
    </citation>
    <scope>NUCLEOTIDE SEQUENCE</scope>
</reference>
<evidence type="ECO:0000313" key="2">
    <source>
        <dbReference type="EMBL" id="VEL06778.1"/>
    </source>
</evidence>
<proteinExistence type="predicted"/>
<evidence type="ECO:0000256" key="1">
    <source>
        <dbReference type="SAM" id="MobiDB-lite"/>
    </source>
</evidence>
<gene>
    <name evidence="2" type="ORF">PXEA_LOCUS218</name>
</gene>
<keyword evidence="3" id="KW-1185">Reference proteome</keyword>
<name>A0A3S5FBK7_9PLAT</name>